<protein>
    <submittedName>
        <fullName evidence="1">Uncharacterized protein</fullName>
    </submittedName>
</protein>
<dbReference type="RefSeq" id="XP_005711161.1">
    <property type="nucleotide sequence ID" value="XM_005711104.1"/>
</dbReference>
<organism evidence="1 2">
    <name type="scientific">Chondrus crispus</name>
    <name type="common">Carrageen Irish moss</name>
    <name type="synonym">Polymorpha crispa</name>
    <dbReference type="NCBI Taxonomy" id="2769"/>
    <lineage>
        <taxon>Eukaryota</taxon>
        <taxon>Rhodophyta</taxon>
        <taxon>Florideophyceae</taxon>
        <taxon>Rhodymeniophycidae</taxon>
        <taxon>Gigartinales</taxon>
        <taxon>Gigartinaceae</taxon>
        <taxon>Chondrus</taxon>
    </lineage>
</organism>
<evidence type="ECO:0000313" key="1">
    <source>
        <dbReference type="EMBL" id="CDF40867.1"/>
    </source>
</evidence>
<dbReference type="GeneID" id="17318877"/>
<accession>R7QQU5</accession>
<proteinExistence type="predicted"/>
<dbReference type="KEGG" id="ccp:CHC_T00007504001"/>
<dbReference type="AlphaFoldDB" id="R7QQU5"/>
<name>R7QQU5_CHOCR</name>
<sequence length="85" mass="9184">MDETGEGAGEGEGGGERSMDMLAVPGGALRWIGLRRGGGLGDRREEGCVLFVQRKRVALLCSRDMCIVDAFVKNVGRGRKVERCE</sequence>
<gene>
    <name evidence="1" type="ORF">CHC_T00007504001</name>
</gene>
<reference evidence="2" key="1">
    <citation type="journal article" date="2013" name="Proc. Natl. Acad. Sci. U.S.A.">
        <title>Genome structure and metabolic features in the red seaweed Chondrus crispus shed light on evolution of the Archaeplastida.</title>
        <authorList>
            <person name="Collen J."/>
            <person name="Porcel B."/>
            <person name="Carre W."/>
            <person name="Ball S.G."/>
            <person name="Chaparro C."/>
            <person name="Tonon T."/>
            <person name="Barbeyron T."/>
            <person name="Michel G."/>
            <person name="Noel B."/>
            <person name="Valentin K."/>
            <person name="Elias M."/>
            <person name="Artiguenave F."/>
            <person name="Arun A."/>
            <person name="Aury J.M."/>
            <person name="Barbosa-Neto J.F."/>
            <person name="Bothwell J.H."/>
            <person name="Bouget F.Y."/>
            <person name="Brillet L."/>
            <person name="Cabello-Hurtado F."/>
            <person name="Capella-Gutierrez S."/>
            <person name="Charrier B."/>
            <person name="Cladiere L."/>
            <person name="Cock J.M."/>
            <person name="Coelho S.M."/>
            <person name="Colleoni C."/>
            <person name="Czjzek M."/>
            <person name="Da Silva C."/>
            <person name="Delage L."/>
            <person name="Denoeud F."/>
            <person name="Deschamps P."/>
            <person name="Dittami S.M."/>
            <person name="Gabaldon T."/>
            <person name="Gachon C.M."/>
            <person name="Groisillier A."/>
            <person name="Herve C."/>
            <person name="Jabbari K."/>
            <person name="Katinka M."/>
            <person name="Kloareg B."/>
            <person name="Kowalczyk N."/>
            <person name="Labadie K."/>
            <person name="Leblanc C."/>
            <person name="Lopez P.J."/>
            <person name="McLachlan D.H."/>
            <person name="Meslet-Cladiere L."/>
            <person name="Moustafa A."/>
            <person name="Nehr Z."/>
            <person name="Nyvall Collen P."/>
            <person name="Panaud O."/>
            <person name="Partensky F."/>
            <person name="Poulain J."/>
            <person name="Rensing S.A."/>
            <person name="Rousvoal S."/>
            <person name="Samson G."/>
            <person name="Symeonidi A."/>
            <person name="Weissenbach J."/>
            <person name="Zambounis A."/>
            <person name="Wincker P."/>
            <person name="Boyen C."/>
        </authorList>
    </citation>
    <scope>NUCLEOTIDE SEQUENCE [LARGE SCALE GENOMIC DNA]</scope>
    <source>
        <strain evidence="2">cv. Stackhouse</strain>
    </source>
</reference>
<dbReference type="EMBL" id="HG002260">
    <property type="protein sequence ID" value="CDF40867.1"/>
    <property type="molecule type" value="Genomic_DNA"/>
</dbReference>
<evidence type="ECO:0000313" key="2">
    <source>
        <dbReference type="Proteomes" id="UP000012073"/>
    </source>
</evidence>
<dbReference type="Proteomes" id="UP000012073">
    <property type="component" value="Unassembled WGS sequence"/>
</dbReference>
<dbReference type="Gramene" id="CDF40867">
    <property type="protein sequence ID" value="CDF40867"/>
    <property type="gene ID" value="CHC_T00007504001"/>
</dbReference>
<keyword evidence="2" id="KW-1185">Reference proteome</keyword>